<protein>
    <submittedName>
        <fullName evidence="2">Thiol-disulfide isomerase/thioredoxin</fullName>
    </submittedName>
</protein>
<reference evidence="2 3" key="1">
    <citation type="submission" date="2023-07" db="EMBL/GenBank/DDBJ databases">
        <title>Genomic Encyclopedia of Type Strains, Phase IV (KMG-IV): sequencing the most valuable type-strain genomes for metagenomic binning, comparative biology and taxonomic classification.</title>
        <authorList>
            <person name="Goeker M."/>
        </authorList>
    </citation>
    <scope>NUCLEOTIDE SEQUENCE [LARGE SCALE GENOMIC DNA]</scope>
    <source>
        <strain evidence="2 3">DSM 9768</strain>
    </source>
</reference>
<dbReference type="RefSeq" id="WP_307328841.1">
    <property type="nucleotide sequence ID" value="NZ_JAUSUG010000017.1"/>
</dbReference>
<sequence>MKKVIIFGLVIIVIFGALAFVTSYQNKQQSAGNPFGKDRIAQSTINQLDDPLYQNIILPEELDEKLEAGESLTVYFYSPECEQCNLATPILMPVAEELGVEVYLYSVLEFTQGWDDYDIEGTPTLIHFEDGQEALRLVGRADTETYEQYFRQIVLEQ</sequence>
<dbReference type="InterPro" id="IPR013766">
    <property type="entry name" value="Thioredoxin_domain"/>
</dbReference>
<evidence type="ECO:0000313" key="2">
    <source>
        <dbReference type="EMBL" id="MDQ0256549.1"/>
    </source>
</evidence>
<feature type="domain" description="Thioredoxin" evidence="1">
    <location>
        <begin position="60"/>
        <end position="149"/>
    </location>
</feature>
<dbReference type="Gene3D" id="3.40.30.10">
    <property type="entry name" value="Glutaredoxin"/>
    <property type="match status" value="1"/>
</dbReference>
<proteinExistence type="predicted"/>
<dbReference type="CDD" id="cd02947">
    <property type="entry name" value="TRX_family"/>
    <property type="match status" value="1"/>
</dbReference>
<name>A0ABT9ZZ74_9BACI</name>
<accession>A0ABT9ZZ74</accession>
<evidence type="ECO:0000259" key="1">
    <source>
        <dbReference type="Pfam" id="PF00085"/>
    </source>
</evidence>
<dbReference type="EMBL" id="JAUSUG010000017">
    <property type="protein sequence ID" value="MDQ0256549.1"/>
    <property type="molecule type" value="Genomic_DNA"/>
</dbReference>
<dbReference type="InterPro" id="IPR036249">
    <property type="entry name" value="Thioredoxin-like_sf"/>
</dbReference>
<keyword evidence="2" id="KW-0413">Isomerase</keyword>
<organism evidence="2 3">
    <name type="scientific">Evansella vedderi</name>
    <dbReference type="NCBI Taxonomy" id="38282"/>
    <lineage>
        <taxon>Bacteria</taxon>
        <taxon>Bacillati</taxon>
        <taxon>Bacillota</taxon>
        <taxon>Bacilli</taxon>
        <taxon>Bacillales</taxon>
        <taxon>Bacillaceae</taxon>
        <taxon>Evansella</taxon>
    </lineage>
</organism>
<gene>
    <name evidence="2" type="ORF">J2S74_003969</name>
</gene>
<keyword evidence="3" id="KW-1185">Reference proteome</keyword>
<comment type="caution">
    <text evidence="2">The sequence shown here is derived from an EMBL/GenBank/DDBJ whole genome shotgun (WGS) entry which is preliminary data.</text>
</comment>
<dbReference type="Pfam" id="PF00085">
    <property type="entry name" value="Thioredoxin"/>
    <property type="match status" value="1"/>
</dbReference>
<dbReference type="Proteomes" id="UP001230005">
    <property type="component" value="Unassembled WGS sequence"/>
</dbReference>
<dbReference type="SUPFAM" id="SSF52833">
    <property type="entry name" value="Thioredoxin-like"/>
    <property type="match status" value="1"/>
</dbReference>
<evidence type="ECO:0000313" key="3">
    <source>
        <dbReference type="Proteomes" id="UP001230005"/>
    </source>
</evidence>
<dbReference type="GO" id="GO:0016853">
    <property type="term" value="F:isomerase activity"/>
    <property type="evidence" value="ECO:0007669"/>
    <property type="project" value="UniProtKB-KW"/>
</dbReference>